<gene>
    <name evidence="2" type="ORF">BS101_12145</name>
</gene>
<dbReference type="InterPro" id="IPR014054">
    <property type="entry name" value="Phage_regulatory_Rha"/>
</dbReference>
<dbReference type="OrthoDB" id="9812611at2"/>
<dbReference type="AlphaFoldDB" id="A0A1L5F8T6"/>
<dbReference type="EMBL" id="CP018335">
    <property type="protein sequence ID" value="APM39441.1"/>
    <property type="molecule type" value="Genomic_DNA"/>
</dbReference>
<evidence type="ECO:0000313" key="3">
    <source>
        <dbReference type="Proteomes" id="UP000184604"/>
    </source>
</evidence>
<dbReference type="RefSeq" id="WP_073539064.1">
    <property type="nucleotide sequence ID" value="NZ_CP018335.1"/>
</dbReference>
<proteinExistence type="predicted"/>
<dbReference type="Proteomes" id="UP000184604">
    <property type="component" value="Chromosome"/>
</dbReference>
<reference evidence="2 3" key="1">
    <citation type="submission" date="2016-12" db="EMBL/GenBank/DDBJ databases">
        <title>Complete genome sequence of Clostridium kluyveri JZZ isolated from the pit mud of a Chinese flavor liquor-making factory.</title>
        <authorList>
            <person name="Wang Y."/>
        </authorList>
    </citation>
    <scope>NUCLEOTIDE SEQUENCE [LARGE SCALE GENOMIC DNA]</scope>
    <source>
        <strain evidence="2 3">JZZ</strain>
    </source>
</reference>
<dbReference type="Pfam" id="PF09669">
    <property type="entry name" value="Phage_pRha"/>
    <property type="match status" value="1"/>
</dbReference>
<organism evidence="2 3">
    <name type="scientific">Clostridium kluyveri</name>
    <dbReference type="NCBI Taxonomy" id="1534"/>
    <lineage>
        <taxon>Bacteria</taxon>
        <taxon>Bacillati</taxon>
        <taxon>Bacillota</taxon>
        <taxon>Clostridia</taxon>
        <taxon>Eubacteriales</taxon>
        <taxon>Clostridiaceae</taxon>
        <taxon>Clostridium</taxon>
    </lineage>
</organism>
<evidence type="ECO:0008006" key="4">
    <source>
        <dbReference type="Google" id="ProtNLM"/>
    </source>
</evidence>
<keyword evidence="1" id="KW-0175">Coiled coil</keyword>
<protein>
    <recommendedName>
        <fullName evidence="4">Phage regulatory protein</fullName>
    </recommendedName>
</protein>
<accession>A0A1L5F8T6</accession>
<evidence type="ECO:0000313" key="2">
    <source>
        <dbReference type="EMBL" id="APM39441.1"/>
    </source>
</evidence>
<name>A0A1L5F8T6_CLOKL</name>
<feature type="coiled-coil region" evidence="1">
    <location>
        <begin position="120"/>
        <end position="147"/>
    </location>
</feature>
<sequence length="253" mass="29042">MKNLTQINKLITLDSREVAKMISKRHGDLLRDIKTYISQMDEANETLNAKLRSADYFIESTYKDTSGKENPCYLLTKLGCEFVSNKLTGVKGTAFTAMYTKKFNDMESKQQKPTCIEDVLIQSLQEMKDVKLQIKETKEEVQGIRDVITLNPQAAWRRECNRILNAIGRELGDYKAPKDQVYEILKVRGKCRPNVLIINLKKRAEKNGMPPSKVKQLNILDVLENEPRLKEIYITIVKEMAIKDKIKLSDGVI</sequence>
<evidence type="ECO:0000256" key="1">
    <source>
        <dbReference type="SAM" id="Coils"/>
    </source>
</evidence>